<reference evidence="1" key="2">
    <citation type="journal article" date="2015" name="Data Brief">
        <title>Shoot transcriptome of the giant reed, Arundo donax.</title>
        <authorList>
            <person name="Barrero R.A."/>
            <person name="Guerrero F.D."/>
            <person name="Moolhuijzen P."/>
            <person name="Goolsby J.A."/>
            <person name="Tidwell J."/>
            <person name="Bellgard S.E."/>
            <person name="Bellgard M.I."/>
        </authorList>
    </citation>
    <scope>NUCLEOTIDE SEQUENCE</scope>
    <source>
        <tissue evidence="1">Shoot tissue taken approximately 20 cm above the soil surface</tissue>
    </source>
</reference>
<protein>
    <submittedName>
        <fullName evidence="1">Uncharacterized protein</fullName>
    </submittedName>
</protein>
<sequence length="31" mass="3917">MKKKQNTWCYKRTRLKWYIVPKIRSDDSSKK</sequence>
<proteinExistence type="predicted"/>
<reference evidence="1" key="1">
    <citation type="submission" date="2014-09" db="EMBL/GenBank/DDBJ databases">
        <authorList>
            <person name="Magalhaes I.L.F."/>
            <person name="Oliveira U."/>
            <person name="Santos F.R."/>
            <person name="Vidigal T.H.D.A."/>
            <person name="Brescovit A.D."/>
            <person name="Santos A.J."/>
        </authorList>
    </citation>
    <scope>NUCLEOTIDE SEQUENCE</scope>
    <source>
        <tissue evidence="1">Shoot tissue taken approximately 20 cm above the soil surface</tissue>
    </source>
</reference>
<evidence type="ECO:0000313" key="1">
    <source>
        <dbReference type="EMBL" id="JAD53780.1"/>
    </source>
</evidence>
<organism evidence="1">
    <name type="scientific">Arundo donax</name>
    <name type="common">Giant reed</name>
    <name type="synonym">Donax arundinaceus</name>
    <dbReference type="NCBI Taxonomy" id="35708"/>
    <lineage>
        <taxon>Eukaryota</taxon>
        <taxon>Viridiplantae</taxon>
        <taxon>Streptophyta</taxon>
        <taxon>Embryophyta</taxon>
        <taxon>Tracheophyta</taxon>
        <taxon>Spermatophyta</taxon>
        <taxon>Magnoliopsida</taxon>
        <taxon>Liliopsida</taxon>
        <taxon>Poales</taxon>
        <taxon>Poaceae</taxon>
        <taxon>PACMAD clade</taxon>
        <taxon>Arundinoideae</taxon>
        <taxon>Arundineae</taxon>
        <taxon>Arundo</taxon>
    </lineage>
</organism>
<dbReference type="AlphaFoldDB" id="A0A0A9AXY3"/>
<accession>A0A0A9AXY3</accession>
<dbReference type="EMBL" id="GBRH01244115">
    <property type="protein sequence ID" value="JAD53780.1"/>
    <property type="molecule type" value="Transcribed_RNA"/>
</dbReference>
<name>A0A0A9AXY3_ARUDO</name>